<dbReference type="PROSITE" id="PS51257">
    <property type="entry name" value="PROKAR_LIPOPROTEIN"/>
    <property type="match status" value="1"/>
</dbReference>
<gene>
    <name evidence="2" type="ORF">HNV11_19110</name>
</gene>
<reference evidence="2 3" key="1">
    <citation type="submission" date="2020-05" db="EMBL/GenBank/DDBJ databases">
        <title>Genome sequencing of Spirosoma sp. TS118.</title>
        <authorList>
            <person name="Lee J.-H."/>
            <person name="Jeong S."/>
            <person name="Zhao L."/>
            <person name="Jung J.-H."/>
            <person name="Kim M.-K."/>
            <person name="Lim S."/>
        </authorList>
    </citation>
    <scope>NUCLEOTIDE SEQUENCE [LARGE SCALE GENOMIC DNA]</scope>
    <source>
        <strain evidence="2 3">TS118</strain>
    </source>
</reference>
<proteinExistence type="predicted"/>
<keyword evidence="1" id="KW-0732">Signal</keyword>
<evidence type="ECO:0000313" key="2">
    <source>
        <dbReference type="EMBL" id="QJW91336.1"/>
    </source>
</evidence>
<dbReference type="AlphaFoldDB" id="A0A6M5YDD8"/>
<dbReference type="KEGG" id="stae:HNV11_19110"/>
<evidence type="ECO:0000313" key="3">
    <source>
        <dbReference type="Proteomes" id="UP000502756"/>
    </source>
</evidence>
<dbReference type="RefSeq" id="WP_171741184.1">
    <property type="nucleotide sequence ID" value="NZ_CP053435.1"/>
</dbReference>
<feature type="chain" id="PRO_5026864897" evidence="1">
    <location>
        <begin position="21"/>
        <end position="222"/>
    </location>
</feature>
<accession>A0A6M5YDD8</accession>
<feature type="signal peptide" evidence="1">
    <location>
        <begin position="1"/>
        <end position="20"/>
    </location>
</feature>
<dbReference type="Proteomes" id="UP000502756">
    <property type="component" value="Chromosome"/>
</dbReference>
<evidence type="ECO:0000256" key="1">
    <source>
        <dbReference type="SAM" id="SignalP"/>
    </source>
</evidence>
<sequence length="222" mass="24639">MKILSLLFIAVFAACVTAQAQSDSYKQAMSQAISTMQTHNEKSSKTDMLASANQFERIASSEPKEWLPRYYAGLNYVYLGFMGKDETEKDKFLDQADINLKAAEALTGSPNSPENDELAILRAYIAQARMVVDPMNRWQQYGPLFQAGLEKARSLNASNPRIYALEGASLMYTPEQYGGGPNAACPVLRQAAEKFATFKPASELHPVWGQKQIEPMLARCPK</sequence>
<dbReference type="EMBL" id="CP053435">
    <property type="protein sequence ID" value="QJW91336.1"/>
    <property type="molecule type" value="Genomic_DNA"/>
</dbReference>
<name>A0A6M5YDD8_9BACT</name>
<organism evidence="2 3">
    <name type="scientific">Spirosoma taeanense</name>
    <dbReference type="NCBI Taxonomy" id="2735870"/>
    <lineage>
        <taxon>Bacteria</taxon>
        <taxon>Pseudomonadati</taxon>
        <taxon>Bacteroidota</taxon>
        <taxon>Cytophagia</taxon>
        <taxon>Cytophagales</taxon>
        <taxon>Cytophagaceae</taxon>
        <taxon>Spirosoma</taxon>
    </lineage>
</organism>
<keyword evidence="3" id="KW-1185">Reference proteome</keyword>
<protein>
    <submittedName>
        <fullName evidence="2">Uncharacterized protein</fullName>
    </submittedName>
</protein>